<gene>
    <name evidence="1" type="ORF">GN958_ATG21381</name>
</gene>
<evidence type="ECO:0000313" key="2">
    <source>
        <dbReference type="Proteomes" id="UP000704712"/>
    </source>
</evidence>
<evidence type="ECO:0000313" key="1">
    <source>
        <dbReference type="EMBL" id="KAF4129426.1"/>
    </source>
</evidence>
<proteinExistence type="predicted"/>
<comment type="caution">
    <text evidence="1">The sequence shown here is derived from an EMBL/GenBank/DDBJ whole genome shotgun (WGS) entry which is preliminary data.</text>
</comment>
<reference evidence="1" key="1">
    <citation type="submission" date="2020-03" db="EMBL/GenBank/DDBJ databases">
        <title>Hybrid Assembly of Korean Phytophthora infestans isolates.</title>
        <authorList>
            <person name="Prokchorchik M."/>
            <person name="Lee Y."/>
            <person name="Seo J."/>
            <person name="Cho J.-H."/>
            <person name="Park Y.-E."/>
            <person name="Jang D.-C."/>
            <person name="Im J.-S."/>
            <person name="Choi J.-G."/>
            <person name="Park H.-J."/>
            <person name="Lee G.-B."/>
            <person name="Lee Y.-G."/>
            <person name="Hong S.-Y."/>
            <person name="Cho K."/>
            <person name="Sohn K.H."/>
        </authorList>
    </citation>
    <scope>NUCLEOTIDE SEQUENCE</scope>
    <source>
        <strain evidence="1">KR_2_A2</strain>
    </source>
</reference>
<dbReference type="AlphaFoldDB" id="A0A8S9TKD1"/>
<name>A0A8S9TKD1_PHYIN</name>
<sequence>FLEPFVTLEERRPSFQSKPRYRQLVDDLSGTLGTVSLVVKTASADSLDHSDGVYPYAITSGPEASNWFEIRDKEGHRQHRAENSTRRSHAHLAMIAAIGSAFGSK</sequence>
<dbReference type="EMBL" id="JAACNO010002960">
    <property type="protein sequence ID" value="KAF4129426.1"/>
    <property type="molecule type" value="Genomic_DNA"/>
</dbReference>
<organism evidence="1 2">
    <name type="scientific">Phytophthora infestans</name>
    <name type="common">Potato late blight agent</name>
    <name type="synonym">Botrytis infestans</name>
    <dbReference type="NCBI Taxonomy" id="4787"/>
    <lineage>
        <taxon>Eukaryota</taxon>
        <taxon>Sar</taxon>
        <taxon>Stramenopiles</taxon>
        <taxon>Oomycota</taxon>
        <taxon>Peronosporomycetes</taxon>
        <taxon>Peronosporales</taxon>
        <taxon>Peronosporaceae</taxon>
        <taxon>Phytophthora</taxon>
    </lineage>
</organism>
<dbReference type="Proteomes" id="UP000704712">
    <property type="component" value="Unassembled WGS sequence"/>
</dbReference>
<accession>A0A8S9TKD1</accession>
<protein>
    <submittedName>
        <fullName evidence="1">Uncharacterized protein</fullName>
    </submittedName>
</protein>
<feature type="non-terminal residue" evidence="1">
    <location>
        <position position="1"/>
    </location>
</feature>